<protein>
    <recommendedName>
        <fullName evidence="9">Vesicle transport protein</fullName>
    </recommendedName>
</protein>
<keyword evidence="4 9" id="KW-0812">Transmembrane</keyword>
<accession>A0ABR1BMW8</accession>
<dbReference type="EMBL" id="JAVFWL010000001">
    <property type="protein sequence ID" value="KAK6727240.1"/>
    <property type="molecule type" value="Genomic_DNA"/>
</dbReference>
<gene>
    <name evidence="10" type="primary">Necator_chrI.g1261</name>
    <name evidence="10" type="ORF">RB195_005135</name>
</gene>
<dbReference type="PANTHER" id="PTHR23137:SF6">
    <property type="entry name" value="VESICLE TRANSPORT PROTEIN"/>
    <property type="match status" value="1"/>
</dbReference>
<feature type="transmembrane region" description="Helical" evidence="9">
    <location>
        <begin position="47"/>
        <end position="67"/>
    </location>
</feature>
<keyword evidence="11" id="KW-1185">Reference proteome</keyword>
<evidence type="ECO:0000256" key="5">
    <source>
        <dbReference type="ARBA" id="ARBA00022927"/>
    </source>
</evidence>
<dbReference type="InterPro" id="IPR011691">
    <property type="entry name" value="Vesicle_transpt_SFT2"/>
</dbReference>
<feature type="transmembrane region" description="Helical" evidence="9">
    <location>
        <begin position="108"/>
        <end position="128"/>
    </location>
</feature>
<organism evidence="10 11">
    <name type="scientific">Necator americanus</name>
    <name type="common">Human hookworm</name>
    <dbReference type="NCBI Taxonomy" id="51031"/>
    <lineage>
        <taxon>Eukaryota</taxon>
        <taxon>Metazoa</taxon>
        <taxon>Ecdysozoa</taxon>
        <taxon>Nematoda</taxon>
        <taxon>Chromadorea</taxon>
        <taxon>Rhabditida</taxon>
        <taxon>Rhabditina</taxon>
        <taxon>Rhabditomorpha</taxon>
        <taxon>Strongyloidea</taxon>
        <taxon>Ancylostomatidae</taxon>
        <taxon>Bunostominae</taxon>
        <taxon>Necator</taxon>
    </lineage>
</organism>
<evidence type="ECO:0000256" key="8">
    <source>
        <dbReference type="ARBA" id="ARBA00025800"/>
    </source>
</evidence>
<evidence type="ECO:0000256" key="9">
    <source>
        <dbReference type="RuleBase" id="RU363111"/>
    </source>
</evidence>
<comment type="caution">
    <text evidence="10">The sequence shown here is derived from an EMBL/GenBank/DDBJ whole genome shotgun (WGS) entry which is preliminary data.</text>
</comment>
<keyword evidence="6 9" id="KW-1133">Transmembrane helix</keyword>
<dbReference type="Pfam" id="PF04178">
    <property type="entry name" value="Got1"/>
    <property type="match status" value="1"/>
</dbReference>
<name>A0ABR1BMW8_NECAM</name>
<keyword evidence="3 9" id="KW-0813">Transport</keyword>
<evidence type="ECO:0000256" key="6">
    <source>
        <dbReference type="ARBA" id="ARBA00022989"/>
    </source>
</evidence>
<comment type="similarity">
    <text evidence="8 9">Belongs to the SFT2 family.</text>
</comment>
<sequence length="233" mass="25405">MFGNTRNPYLDDPVPDAGNGHYSSTQNITAPAPTTSSSLTWETRIQCFIGCFLLSIISSFCAGYLLLLTKLNGFCIMSSIGAILSLASTCFLMGPVGQCKKMFDKSRWLASLFYVGFIVLALVAGLVLENAPLALVSIGGQYAAMAWYSLSYIPYARVNPGINLNITVSLFVFNGITPRAGVVRVSEKLWFDSFGHVVDFRKVWALHDVSPCCSVPKKKSCDFMVVTALLQLL</sequence>
<evidence type="ECO:0000313" key="11">
    <source>
        <dbReference type="Proteomes" id="UP001303046"/>
    </source>
</evidence>
<evidence type="ECO:0000256" key="4">
    <source>
        <dbReference type="ARBA" id="ARBA00022692"/>
    </source>
</evidence>
<dbReference type="PANTHER" id="PTHR23137">
    <property type="entry name" value="VESICLE TRANSPORT PROTEIN-RELATED"/>
    <property type="match status" value="1"/>
</dbReference>
<feature type="transmembrane region" description="Helical" evidence="9">
    <location>
        <begin position="134"/>
        <end position="155"/>
    </location>
</feature>
<feature type="transmembrane region" description="Helical" evidence="9">
    <location>
        <begin position="73"/>
        <end position="96"/>
    </location>
</feature>
<proteinExistence type="inferred from homology"/>
<dbReference type="Proteomes" id="UP001303046">
    <property type="component" value="Unassembled WGS sequence"/>
</dbReference>
<evidence type="ECO:0000256" key="2">
    <source>
        <dbReference type="ARBA" id="ARBA00004141"/>
    </source>
</evidence>
<reference evidence="10 11" key="1">
    <citation type="submission" date="2023-08" db="EMBL/GenBank/DDBJ databases">
        <title>A Necator americanus chromosomal reference genome.</title>
        <authorList>
            <person name="Ilik V."/>
            <person name="Petrzelkova K.J."/>
            <person name="Pardy F."/>
            <person name="Fuh T."/>
            <person name="Niatou-Singa F.S."/>
            <person name="Gouil Q."/>
            <person name="Baker L."/>
            <person name="Ritchie M.E."/>
            <person name="Jex A.R."/>
            <person name="Gazzola D."/>
            <person name="Li H."/>
            <person name="Toshio Fujiwara R."/>
            <person name="Zhan B."/>
            <person name="Aroian R.V."/>
            <person name="Pafco B."/>
            <person name="Schwarz E.M."/>
        </authorList>
    </citation>
    <scope>NUCLEOTIDE SEQUENCE [LARGE SCALE GENOMIC DNA]</scope>
    <source>
        <strain evidence="10 11">Aroian</strain>
        <tissue evidence="10">Whole animal</tissue>
    </source>
</reference>
<evidence type="ECO:0000256" key="7">
    <source>
        <dbReference type="ARBA" id="ARBA00023136"/>
    </source>
</evidence>
<keyword evidence="7 9" id="KW-0472">Membrane</keyword>
<evidence type="ECO:0000313" key="10">
    <source>
        <dbReference type="EMBL" id="KAK6727240.1"/>
    </source>
</evidence>
<evidence type="ECO:0000256" key="3">
    <source>
        <dbReference type="ARBA" id="ARBA00022448"/>
    </source>
</evidence>
<comment type="subcellular location">
    <subcellularLocation>
        <location evidence="2 9">Membrane</location>
        <topology evidence="2 9">Multi-pass membrane protein</topology>
    </subcellularLocation>
</comment>
<dbReference type="InterPro" id="IPR007305">
    <property type="entry name" value="Vesicle_transpt_Got1/SFT2"/>
</dbReference>
<comment type="function">
    <text evidence="1 9">May be involved in fusion of retrograde transport vesicles derived from an endocytic compartment with the Golgi complex.</text>
</comment>
<evidence type="ECO:0000256" key="1">
    <source>
        <dbReference type="ARBA" id="ARBA00003566"/>
    </source>
</evidence>
<keyword evidence="5 9" id="KW-0653">Protein transport</keyword>